<gene>
    <name evidence="1" type="ORF">SMTD_LOCUS18949</name>
</gene>
<reference evidence="1 2" key="1">
    <citation type="submission" date="2018-11" db="EMBL/GenBank/DDBJ databases">
        <authorList>
            <consortium name="Pathogen Informatics"/>
        </authorList>
    </citation>
    <scope>NUCLEOTIDE SEQUENCE [LARGE SCALE GENOMIC DNA]</scope>
    <source>
        <strain>Denwood</strain>
        <strain evidence="2">Zambia</strain>
    </source>
</reference>
<name>A0A183PX61_9TREM</name>
<proteinExistence type="predicted"/>
<organism evidence="1 2">
    <name type="scientific">Schistosoma mattheei</name>
    <dbReference type="NCBI Taxonomy" id="31246"/>
    <lineage>
        <taxon>Eukaryota</taxon>
        <taxon>Metazoa</taxon>
        <taxon>Spiralia</taxon>
        <taxon>Lophotrochozoa</taxon>
        <taxon>Platyhelminthes</taxon>
        <taxon>Trematoda</taxon>
        <taxon>Digenea</taxon>
        <taxon>Strigeidida</taxon>
        <taxon>Schistosomatoidea</taxon>
        <taxon>Schistosomatidae</taxon>
        <taxon>Schistosoma</taxon>
    </lineage>
</organism>
<evidence type="ECO:0000313" key="2">
    <source>
        <dbReference type="Proteomes" id="UP000269396"/>
    </source>
</evidence>
<accession>A0A183PX61</accession>
<dbReference type="EMBL" id="UZAL01041411">
    <property type="protein sequence ID" value="VDP78447.1"/>
    <property type="molecule type" value="Genomic_DNA"/>
</dbReference>
<evidence type="ECO:0000313" key="1">
    <source>
        <dbReference type="EMBL" id="VDP78447.1"/>
    </source>
</evidence>
<keyword evidence="2" id="KW-1185">Reference proteome</keyword>
<dbReference type="AlphaFoldDB" id="A0A183PX61"/>
<protein>
    <submittedName>
        <fullName evidence="1">Uncharacterized protein</fullName>
    </submittedName>
</protein>
<dbReference type="Proteomes" id="UP000269396">
    <property type="component" value="Unassembled WGS sequence"/>
</dbReference>
<sequence length="240" mass="26814">MIHISEENTLNESNHDRKSDAVLIDADFFNDPLSSNDISNKFEENISKESNPDAKPRIPDNFIPNSFYPHHEVSSNEYSSQRANYVINLATSFITRGNEDPTLFLHGGHIKPQDLDEFIPTLVVNSNSSEQSLDHTESVFSTQSDKSNQEEVFMLVDFSFSAARYHRLSSASLGGFSDESDEKADYYFSVCGFKTEENSSVSLNQSIIAVSEASVVELGSFTNFTISNKGTVKTLKLIDR</sequence>